<evidence type="ECO:0000313" key="2">
    <source>
        <dbReference type="Proteomes" id="UP001060085"/>
    </source>
</evidence>
<name>A0ACC0CH80_CATRO</name>
<evidence type="ECO:0000313" key="1">
    <source>
        <dbReference type="EMBL" id="KAI5684319.1"/>
    </source>
</evidence>
<organism evidence="1 2">
    <name type="scientific">Catharanthus roseus</name>
    <name type="common">Madagascar periwinkle</name>
    <name type="synonym">Vinca rosea</name>
    <dbReference type="NCBI Taxonomy" id="4058"/>
    <lineage>
        <taxon>Eukaryota</taxon>
        <taxon>Viridiplantae</taxon>
        <taxon>Streptophyta</taxon>
        <taxon>Embryophyta</taxon>
        <taxon>Tracheophyta</taxon>
        <taxon>Spermatophyta</taxon>
        <taxon>Magnoliopsida</taxon>
        <taxon>eudicotyledons</taxon>
        <taxon>Gunneridae</taxon>
        <taxon>Pentapetalae</taxon>
        <taxon>asterids</taxon>
        <taxon>lamiids</taxon>
        <taxon>Gentianales</taxon>
        <taxon>Apocynaceae</taxon>
        <taxon>Rauvolfioideae</taxon>
        <taxon>Vinceae</taxon>
        <taxon>Catharanthinae</taxon>
        <taxon>Catharanthus</taxon>
    </lineage>
</organism>
<comment type="caution">
    <text evidence="1">The sequence shown here is derived from an EMBL/GenBank/DDBJ whole genome shotgun (WGS) entry which is preliminary data.</text>
</comment>
<protein>
    <submittedName>
        <fullName evidence="1">Uncharacterized protein</fullName>
    </submittedName>
</protein>
<gene>
    <name evidence="1" type="ORF">M9H77_05547</name>
</gene>
<proteinExistence type="predicted"/>
<reference evidence="2" key="1">
    <citation type="journal article" date="2023" name="Nat. Plants">
        <title>Single-cell RNA sequencing provides a high-resolution roadmap for understanding the multicellular compartmentation of specialized metabolism.</title>
        <authorList>
            <person name="Sun S."/>
            <person name="Shen X."/>
            <person name="Li Y."/>
            <person name="Li Y."/>
            <person name="Wang S."/>
            <person name="Li R."/>
            <person name="Zhang H."/>
            <person name="Shen G."/>
            <person name="Guo B."/>
            <person name="Wei J."/>
            <person name="Xu J."/>
            <person name="St-Pierre B."/>
            <person name="Chen S."/>
            <person name="Sun C."/>
        </authorList>
    </citation>
    <scope>NUCLEOTIDE SEQUENCE [LARGE SCALE GENOMIC DNA]</scope>
</reference>
<sequence>MFDSFMASRDLRSLFSFSCFGALFRTRSILSESLNTSPVSRDWLSQLYLPLLKHKDEQIRMRDVQPGPHTVRSHGVMLARNHMHDWLILILLLAMVAVLNVIHPFKRFVGKDMMTDLKFPLKDNTVPVWSVPVFAVGFPIVVFLFFYLRRRDVYDLHHAILGILFSVLVTGVITDAIKDAVGRPRPDFFWRCFPDGKDAYDQWGNVKCHGDKSVMKEGYKSFPSGHTSWSFAGLGFLSLYLSAKIRAFDSKGHVAKLCIVFFPLLVACLVGISRVDDYWHHWQDVFAGGLIGLVVATFCYLQFFPPPYHVDGWATYAYFRVLEEARSSTQPANIVDANNGQRPGTEAEGARNSNTFMGTGVSNSGAAVEDLESGRR</sequence>
<keyword evidence="2" id="KW-1185">Reference proteome</keyword>
<dbReference type="Proteomes" id="UP001060085">
    <property type="component" value="Linkage Group LG01"/>
</dbReference>
<accession>A0ACC0CH80</accession>
<dbReference type="EMBL" id="CM044701">
    <property type="protein sequence ID" value="KAI5684319.1"/>
    <property type="molecule type" value="Genomic_DNA"/>
</dbReference>